<gene>
    <name evidence="2" type="ORF">FK531_05005</name>
</gene>
<proteinExistence type="predicted"/>
<organism evidence="2 3">
    <name type="scientific">Rhodococcus spelaei</name>
    <dbReference type="NCBI Taxonomy" id="2546320"/>
    <lineage>
        <taxon>Bacteria</taxon>
        <taxon>Bacillati</taxon>
        <taxon>Actinomycetota</taxon>
        <taxon>Actinomycetes</taxon>
        <taxon>Mycobacteriales</taxon>
        <taxon>Nocardiaceae</taxon>
        <taxon>Rhodococcus</taxon>
    </lineage>
</organism>
<dbReference type="RefSeq" id="WP_142096655.1">
    <property type="nucleotide sequence ID" value="NZ_VIGH01000002.1"/>
</dbReference>
<dbReference type="Proteomes" id="UP000316256">
    <property type="component" value="Unassembled WGS sequence"/>
</dbReference>
<evidence type="ECO:0000313" key="3">
    <source>
        <dbReference type="Proteomes" id="UP000316256"/>
    </source>
</evidence>
<dbReference type="InterPro" id="IPR004676">
    <property type="entry name" value="Cd-R_transporter"/>
</dbReference>
<evidence type="ECO:0000313" key="2">
    <source>
        <dbReference type="EMBL" id="TQF74337.1"/>
    </source>
</evidence>
<dbReference type="AlphaFoldDB" id="A0A541BPR7"/>
<feature type="transmembrane region" description="Helical" evidence="1">
    <location>
        <begin position="6"/>
        <end position="29"/>
    </location>
</feature>
<dbReference type="Pfam" id="PF03596">
    <property type="entry name" value="Cad"/>
    <property type="match status" value="1"/>
</dbReference>
<sequence>MDLAFIGRAVGLFAVTNIDDLVVLTLFFGRVVGQRRAESRVVAGQYLGFVGIVCVSVAGGLGVGLLPDTVIPYLGILPLALGIRYAMQAWRGRVSSTGGADAPAISHPTVGAVAAVTISNGGDNIGVYVPVFAAADLGEVFAYAAVFLLLVAVWCAAGRYFANRPMIAAALARWDHIVLPVVLVAIGADILVRGGAFGL</sequence>
<protein>
    <submittedName>
        <fullName evidence="2">Cadmium transporter</fullName>
    </submittedName>
</protein>
<keyword evidence="1" id="KW-0812">Transmembrane</keyword>
<keyword evidence="1" id="KW-1133">Transmembrane helix</keyword>
<accession>A0A541BPR7</accession>
<keyword evidence="1" id="KW-0472">Membrane</keyword>
<keyword evidence="3" id="KW-1185">Reference proteome</keyword>
<feature type="transmembrane region" description="Helical" evidence="1">
    <location>
        <begin position="174"/>
        <end position="192"/>
    </location>
</feature>
<name>A0A541BPR7_9NOCA</name>
<evidence type="ECO:0000256" key="1">
    <source>
        <dbReference type="SAM" id="Phobius"/>
    </source>
</evidence>
<comment type="caution">
    <text evidence="2">The sequence shown here is derived from an EMBL/GenBank/DDBJ whole genome shotgun (WGS) entry which is preliminary data.</text>
</comment>
<dbReference type="EMBL" id="VIGH01000002">
    <property type="protein sequence ID" value="TQF74337.1"/>
    <property type="molecule type" value="Genomic_DNA"/>
</dbReference>
<reference evidence="2 3" key="1">
    <citation type="submission" date="2019-06" db="EMBL/GenBank/DDBJ databases">
        <title>Rhodococcus spaelei sp. nov., isolated from a cave.</title>
        <authorList>
            <person name="Lee S.D."/>
        </authorList>
    </citation>
    <scope>NUCLEOTIDE SEQUENCE [LARGE SCALE GENOMIC DNA]</scope>
    <source>
        <strain evidence="2 3">C9-5</strain>
    </source>
</reference>
<dbReference type="OrthoDB" id="7995400at2"/>
<feature type="transmembrane region" description="Helical" evidence="1">
    <location>
        <begin position="41"/>
        <end position="64"/>
    </location>
</feature>
<feature type="transmembrane region" description="Helical" evidence="1">
    <location>
        <begin position="140"/>
        <end position="162"/>
    </location>
</feature>